<sequence length="99" mass="11182">MTSLQMVYALMQWTPDVSPSNCNTCLQQSVDDYVNCCRGKQGGYVYQTIILIAFPSGDLYPFNGAFDLLKLTPPPASQLQPTTVYINWFSGRQVYDKEK</sequence>
<dbReference type="InterPro" id="IPR002902">
    <property type="entry name" value="GNK2"/>
</dbReference>
<dbReference type="PROSITE" id="PS51473">
    <property type="entry name" value="GNK2"/>
    <property type="match status" value="1"/>
</dbReference>
<dbReference type="EMBL" id="JAEFBJ010000011">
    <property type="protein sequence ID" value="KAG7557445.1"/>
    <property type="molecule type" value="Genomic_DNA"/>
</dbReference>
<dbReference type="OrthoDB" id="1909574at2759"/>
<protein>
    <submittedName>
        <fullName evidence="2">Gnk2-homologous domain</fullName>
    </submittedName>
</protein>
<gene>
    <name evidence="2" type="ORF">ISN44_As11g034120</name>
</gene>
<dbReference type="AlphaFoldDB" id="A0A8T1ZE04"/>
<comment type="caution">
    <text evidence="2">The sequence shown here is derived from an EMBL/GenBank/DDBJ whole genome shotgun (WGS) entry which is preliminary data.</text>
</comment>
<dbReference type="Pfam" id="PF01657">
    <property type="entry name" value="Stress-antifung"/>
    <property type="match status" value="1"/>
</dbReference>
<evidence type="ECO:0000313" key="2">
    <source>
        <dbReference type="EMBL" id="KAG7557445.1"/>
    </source>
</evidence>
<dbReference type="CDD" id="cd23509">
    <property type="entry name" value="Gnk2-like"/>
    <property type="match status" value="1"/>
</dbReference>
<feature type="domain" description="Gnk2-homologous" evidence="1">
    <location>
        <begin position="1"/>
        <end position="59"/>
    </location>
</feature>
<evidence type="ECO:0000259" key="1">
    <source>
        <dbReference type="PROSITE" id="PS51473"/>
    </source>
</evidence>
<dbReference type="Proteomes" id="UP000694251">
    <property type="component" value="Chromosome 11"/>
</dbReference>
<keyword evidence="3" id="KW-1185">Reference proteome</keyword>
<organism evidence="2 3">
    <name type="scientific">Arabidopsis suecica</name>
    <name type="common">Swedish thale-cress</name>
    <name type="synonym">Cardaminopsis suecica</name>
    <dbReference type="NCBI Taxonomy" id="45249"/>
    <lineage>
        <taxon>Eukaryota</taxon>
        <taxon>Viridiplantae</taxon>
        <taxon>Streptophyta</taxon>
        <taxon>Embryophyta</taxon>
        <taxon>Tracheophyta</taxon>
        <taxon>Spermatophyta</taxon>
        <taxon>Magnoliopsida</taxon>
        <taxon>eudicotyledons</taxon>
        <taxon>Gunneridae</taxon>
        <taxon>Pentapetalae</taxon>
        <taxon>rosids</taxon>
        <taxon>malvids</taxon>
        <taxon>Brassicales</taxon>
        <taxon>Brassicaceae</taxon>
        <taxon>Camelineae</taxon>
        <taxon>Arabidopsis</taxon>
    </lineage>
</organism>
<accession>A0A8T1ZE04</accession>
<proteinExistence type="predicted"/>
<evidence type="ECO:0000313" key="3">
    <source>
        <dbReference type="Proteomes" id="UP000694251"/>
    </source>
</evidence>
<reference evidence="2 3" key="1">
    <citation type="submission" date="2020-12" db="EMBL/GenBank/DDBJ databases">
        <title>Concerted genomic and epigenomic changes stabilize Arabidopsis allopolyploids.</title>
        <authorList>
            <person name="Chen Z."/>
        </authorList>
    </citation>
    <scope>NUCLEOTIDE SEQUENCE [LARGE SCALE GENOMIC DNA]</scope>
    <source>
        <strain evidence="2">As9502</strain>
        <tissue evidence="2">Leaf</tissue>
    </source>
</reference>
<name>A0A8T1ZE04_ARASU</name>